<keyword evidence="2" id="KW-0472">Membrane</keyword>
<feature type="compositionally biased region" description="Polar residues" evidence="1">
    <location>
        <begin position="108"/>
        <end position="117"/>
    </location>
</feature>
<evidence type="ECO:0000256" key="2">
    <source>
        <dbReference type="SAM" id="Phobius"/>
    </source>
</evidence>
<feature type="region of interest" description="Disordered" evidence="1">
    <location>
        <begin position="1"/>
        <end position="34"/>
    </location>
</feature>
<organism evidence="4 5">
    <name type="scientific">Streptomyces spectabilis</name>
    <dbReference type="NCBI Taxonomy" id="68270"/>
    <lineage>
        <taxon>Bacteria</taxon>
        <taxon>Bacillati</taxon>
        <taxon>Actinomycetota</taxon>
        <taxon>Actinomycetes</taxon>
        <taxon>Kitasatosporales</taxon>
        <taxon>Streptomycetaceae</taxon>
        <taxon>Streptomyces</taxon>
    </lineage>
</organism>
<protein>
    <submittedName>
        <fullName evidence="4">PDZ domain-containing protein</fullName>
    </submittedName>
</protein>
<evidence type="ECO:0000313" key="5">
    <source>
        <dbReference type="Proteomes" id="UP000316806"/>
    </source>
</evidence>
<dbReference type="RefSeq" id="WP_144321548.1">
    <property type="nucleotide sequence ID" value="NZ_CP040916.1"/>
</dbReference>
<gene>
    <name evidence="4" type="ORF">FH965_30385</name>
</gene>
<keyword evidence="2" id="KW-0812">Transmembrane</keyword>
<feature type="transmembrane region" description="Helical" evidence="2">
    <location>
        <begin position="41"/>
        <end position="68"/>
    </location>
</feature>
<dbReference type="InterPro" id="IPR036034">
    <property type="entry name" value="PDZ_sf"/>
</dbReference>
<feature type="compositionally biased region" description="Basic residues" evidence="1">
    <location>
        <begin position="24"/>
        <end position="34"/>
    </location>
</feature>
<dbReference type="InterPro" id="IPR001478">
    <property type="entry name" value="PDZ"/>
</dbReference>
<reference evidence="4 5" key="1">
    <citation type="journal article" date="2019" name="J. Ind. Microbiol. Biotechnol.">
        <title>The complete genomic sequence of Streptomyces spectabilis NRRL-2792 and identification of secondary metabolite biosynthetic gene clusters.</title>
        <authorList>
            <person name="Sinha A."/>
            <person name="Phillips-Salemka S."/>
            <person name="Niraula T.A."/>
            <person name="Short K.A."/>
            <person name="Niraula N.P."/>
        </authorList>
    </citation>
    <scope>NUCLEOTIDE SEQUENCE [LARGE SCALE GENOMIC DNA]</scope>
    <source>
        <strain evidence="4 5">NRRL 2792</strain>
    </source>
</reference>
<feature type="domain" description="PDZ" evidence="3">
    <location>
        <begin position="142"/>
        <end position="211"/>
    </location>
</feature>
<dbReference type="Gene3D" id="2.30.42.10">
    <property type="match status" value="1"/>
</dbReference>
<evidence type="ECO:0000259" key="3">
    <source>
        <dbReference type="Pfam" id="PF13180"/>
    </source>
</evidence>
<dbReference type="AlphaFoldDB" id="A0A516RFA4"/>
<dbReference type="EMBL" id="CP040916">
    <property type="protein sequence ID" value="QDQ14336.1"/>
    <property type="molecule type" value="Genomic_DNA"/>
</dbReference>
<dbReference type="Proteomes" id="UP000316806">
    <property type="component" value="Chromosome"/>
</dbReference>
<evidence type="ECO:0000313" key="4">
    <source>
        <dbReference type="EMBL" id="QDQ14336.1"/>
    </source>
</evidence>
<keyword evidence="2" id="KW-1133">Transmembrane helix</keyword>
<dbReference type="SUPFAM" id="SSF50156">
    <property type="entry name" value="PDZ domain-like"/>
    <property type="match status" value="1"/>
</dbReference>
<dbReference type="Pfam" id="PF13180">
    <property type="entry name" value="PDZ_2"/>
    <property type="match status" value="1"/>
</dbReference>
<sequence>MKQTALRPKPMPGREPGSGAPPAKGHRPHAARRRGKRLTTLLLGLLCATVLVLTGVGLGTVGATVIGMSSLAEMRRQAGAGTPPGVPGQTPPGARPTGKAAPGERSTGRTAAATTPSGPEPRALRAPGPRLVLGVEAADAPALGGALLVGVHVPGPGHAAGLLRRDVIVAFGSTRVRTAADLVRAVASARPGRNVTLTVRHPTGARRTLTVTPGFTT</sequence>
<accession>A0A516RFA4</accession>
<feature type="compositionally biased region" description="Pro residues" evidence="1">
    <location>
        <begin position="84"/>
        <end position="94"/>
    </location>
</feature>
<name>A0A516RFA4_STRST</name>
<feature type="region of interest" description="Disordered" evidence="1">
    <location>
        <begin position="77"/>
        <end position="126"/>
    </location>
</feature>
<proteinExistence type="predicted"/>
<evidence type="ECO:0000256" key="1">
    <source>
        <dbReference type="SAM" id="MobiDB-lite"/>
    </source>
</evidence>